<sequence length="313" mass="34493">MRVLLANDASKHSQAAADYLRSLPFRKPIDLDIVSAVVPPMMIDAGTMLLPSDLGLFIEEEREAAQTRVKETADQLAGPVHSLRCHIPIGSPATELLDLAETTDADLVVLGAVGHSGLERVLLGSISDYVATHGDISTLIVRPPRESSAPPELRKIMLALSGSPEDQRMIDWLKGFKWPVGTEVHLVRILLLSTFYRQDIRQKASSFWNQLLQQSHAQLIDLETQLQKLGVNTETHLVEANHVGEALVDYAEEHGCDLVVTGDSDSGLLTRMFLGSTSRYVLRHVHCSVLILRDKHVRREAKQQAAENAQSAP</sequence>
<dbReference type="SUPFAM" id="SSF52402">
    <property type="entry name" value="Adenine nucleotide alpha hydrolases-like"/>
    <property type="match status" value="2"/>
</dbReference>
<dbReference type="InterPro" id="IPR006015">
    <property type="entry name" value="Universal_stress_UspA"/>
</dbReference>
<dbReference type="AlphaFoldDB" id="A0A5C6CPP2"/>
<dbReference type="OrthoDB" id="6368426at2"/>
<dbReference type="EMBL" id="SJPT01000002">
    <property type="protein sequence ID" value="TWU25444.1"/>
    <property type="molecule type" value="Genomic_DNA"/>
</dbReference>
<reference evidence="3 4" key="1">
    <citation type="submission" date="2019-02" db="EMBL/GenBank/DDBJ databases">
        <title>Deep-cultivation of Planctomycetes and their phenomic and genomic characterization uncovers novel biology.</title>
        <authorList>
            <person name="Wiegand S."/>
            <person name="Jogler M."/>
            <person name="Boedeker C."/>
            <person name="Pinto D."/>
            <person name="Vollmers J."/>
            <person name="Rivas-Marin E."/>
            <person name="Kohn T."/>
            <person name="Peeters S.H."/>
            <person name="Heuer A."/>
            <person name="Rast P."/>
            <person name="Oberbeckmann S."/>
            <person name="Bunk B."/>
            <person name="Jeske O."/>
            <person name="Meyerdierks A."/>
            <person name="Storesund J.E."/>
            <person name="Kallscheuer N."/>
            <person name="Luecker S."/>
            <person name="Lage O.M."/>
            <person name="Pohl T."/>
            <person name="Merkel B.J."/>
            <person name="Hornburger P."/>
            <person name="Mueller R.-W."/>
            <person name="Bruemmer F."/>
            <person name="Labrenz M."/>
            <person name="Spormann A.M."/>
            <person name="Op Den Camp H."/>
            <person name="Overmann J."/>
            <person name="Amann R."/>
            <person name="Jetten M.S.M."/>
            <person name="Mascher T."/>
            <person name="Medema M.H."/>
            <person name="Devos D.P."/>
            <person name="Kaster A.-K."/>
            <person name="Ovreas L."/>
            <person name="Rohde M."/>
            <person name="Galperin M.Y."/>
            <person name="Jogler C."/>
        </authorList>
    </citation>
    <scope>NUCLEOTIDE SEQUENCE [LARGE SCALE GENOMIC DNA]</scope>
    <source>
        <strain evidence="3 4">Pla52o</strain>
    </source>
</reference>
<dbReference type="InterPro" id="IPR014729">
    <property type="entry name" value="Rossmann-like_a/b/a_fold"/>
</dbReference>
<dbReference type="Gene3D" id="3.40.50.620">
    <property type="entry name" value="HUPs"/>
    <property type="match status" value="2"/>
</dbReference>
<name>A0A5C6CPP2_9BACT</name>
<dbReference type="RefSeq" id="WP_146594059.1">
    <property type="nucleotide sequence ID" value="NZ_SJPT01000002.1"/>
</dbReference>
<protein>
    <submittedName>
        <fullName evidence="3">Universal stress protein UspE</fullName>
    </submittedName>
</protein>
<feature type="domain" description="UspA" evidence="2">
    <location>
        <begin position="154"/>
        <end position="293"/>
    </location>
</feature>
<keyword evidence="4" id="KW-1185">Reference proteome</keyword>
<comment type="similarity">
    <text evidence="1">Belongs to the universal stress protein A family.</text>
</comment>
<dbReference type="Proteomes" id="UP000316304">
    <property type="component" value="Unassembled WGS sequence"/>
</dbReference>
<evidence type="ECO:0000313" key="3">
    <source>
        <dbReference type="EMBL" id="TWU25444.1"/>
    </source>
</evidence>
<gene>
    <name evidence="3" type="ORF">Pla52o_17450</name>
</gene>
<evidence type="ECO:0000259" key="2">
    <source>
        <dbReference type="Pfam" id="PF00582"/>
    </source>
</evidence>
<organism evidence="3 4">
    <name type="scientific">Novipirellula galeiformis</name>
    <dbReference type="NCBI Taxonomy" id="2528004"/>
    <lineage>
        <taxon>Bacteria</taxon>
        <taxon>Pseudomonadati</taxon>
        <taxon>Planctomycetota</taxon>
        <taxon>Planctomycetia</taxon>
        <taxon>Pirellulales</taxon>
        <taxon>Pirellulaceae</taxon>
        <taxon>Novipirellula</taxon>
    </lineage>
</organism>
<feature type="domain" description="UspA" evidence="2">
    <location>
        <begin position="2"/>
        <end position="142"/>
    </location>
</feature>
<dbReference type="InterPro" id="IPR051688">
    <property type="entry name" value="USP_A"/>
</dbReference>
<dbReference type="InterPro" id="IPR006016">
    <property type="entry name" value="UspA"/>
</dbReference>
<dbReference type="PANTHER" id="PTHR43010:SF1">
    <property type="entry name" value="USPA DOMAIN-CONTAINING PROTEIN"/>
    <property type="match status" value="1"/>
</dbReference>
<comment type="caution">
    <text evidence="3">The sequence shown here is derived from an EMBL/GenBank/DDBJ whole genome shotgun (WGS) entry which is preliminary data.</text>
</comment>
<evidence type="ECO:0000313" key="4">
    <source>
        <dbReference type="Proteomes" id="UP000316304"/>
    </source>
</evidence>
<evidence type="ECO:0000256" key="1">
    <source>
        <dbReference type="ARBA" id="ARBA00008791"/>
    </source>
</evidence>
<dbReference type="CDD" id="cd23659">
    <property type="entry name" value="USP_At3g01520-like"/>
    <property type="match status" value="1"/>
</dbReference>
<dbReference type="CDD" id="cd00293">
    <property type="entry name" value="USP-like"/>
    <property type="match status" value="1"/>
</dbReference>
<dbReference type="Pfam" id="PF00582">
    <property type="entry name" value="Usp"/>
    <property type="match status" value="2"/>
</dbReference>
<proteinExistence type="inferred from homology"/>
<dbReference type="PRINTS" id="PR01438">
    <property type="entry name" value="UNVRSLSTRESS"/>
</dbReference>
<dbReference type="PANTHER" id="PTHR43010">
    <property type="entry name" value="UNIVERSAL STRESS PROTEIN SLR1230"/>
    <property type="match status" value="1"/>
</dbReference>
<accession>A0A5C6CPP2</accession>